<dbReference type="Gene3D" id="3.40.190.10">
    <property type="entry name" value="Periplasmic binding protein-like II"/>
    <property type="match status" value="2"/>
</dbReference>
<dbReference type="InterPro" id="IPR005119">
    <property type="entry name" value="LysR_subst-bd"/>
</dbReference>
<evidence type="ECO:0000313" key="5">
    <source>
        <dbReference type="EMBL" id="EEF24472.1"/>
    </source>
</evidence>
<evidence type="ECO:0000256" key="3">
    <source>
        <dbReference type="ARBA" id="ARBA00023163"/>
    </source>
</evidence>
<evidence type="ECO:0000256" key="1">
    <source>
        <dbReference type="ARBA" id="ARBA00023015"/>
    </source>
</evidence>
<dbReference type="GO" id="GO:0006355">
    <property type="term" value="P:regulation of DNA-templated transcription"/>
    <property type="evidence" value="ECO:0007669"/>
    <property type="project" value="InterPro"/>
</dbReference>
<dbReference type="SUPFAM" id="SSF53850">
    <property type="entry name" value="Periplasmic binding protein-like II"/>
    <property type="match status" value="1"/>
</dbReference>
<dbReference type="InterPro" id="IPR050389">
    <property type="entry name" value="LysR-type_TF"/>
</dbReference>
<accession>B9TI42</accession>
<evidence type="ECO:0000313" key="6">
    <source>
        <dbReference type="Proteomes" id="UP000008311"/>
    </source>
</evidence>
<dbReference type="InParanoid" id="B9TI42"/>
<organism evidence="5 6">
    <name type="scientific">Ricinus communis</name>
    <name type="common">Castor bean</name>
    <dbReference type="NCBI Taxonomy" id="3988"/>
    <lineage>
        <taxon>Eukaryota</taxon>
        <taxon>Viridiplantae</taxon>
        <taxon>Streptophyta</taxon>
        <taxon>Embryophyta</taxon>
        <taxon>Tracheophyta</taxon>
        <taxon>Spermatophyta</taxon>
        <taxon>Magnoliopsida</taxon>
        <taxon>eudicotyledons</taxon>
        <taxon>Gunneridae</taxon>
        <taxon>Pentapetalae</taxon>
        <taxon>rosids</taxon>
        <taxon>fabids</taxon>
        <taxon>Malpighiales</taxon>
        <taxon>Euphorbiaceae</taxon>
        <taxon>Acalyphoideae</taxon>
        <taxon>Acalypheae</taxon>
        <taxon>Ricinus</taxon>
    </lineage>
</organism>
<dbReference type="PANTHER" id="PTHR30118:SF15">
    <property type="entry name" value="TRANSCRIPTIONAL REGULATORY PROTEIN"/>
    <property type="match status" value="1"/>
</dbReference>
<keyword evidence="6" id="KW-1185">Reference proteome</keyword>
<reference evidence="6" key="1">
    <citation type="journal article" date="2010" name="Nat. Biotechnol.">
        <title>Draft genome sequence of the oilseed species Ricinus communis.</title>
        <authorList>
            <person name="Chan A.P."/>
            <person name="Crabtree J."/>
            <person name="Zhao Q."/>
            <person name="Lorenzi H."/>
            <person name="Orvis J."/>
            <person name="Puiu D."/>
            <person name="Melake-Berhan A."/>
            <person name="Jones K.M."/>
            <person name="Redman J."/>
            <person name="Chen G."/>
            <person name="Cahoon E.B."/>
            <person name="Gedil M."/>
            <person name="Stanke M."/>
            <person name="Haas B.J."/>
            <person name="Wortman J.R."/>
            <person name="Fraser-Liggett C.M."/>
            <person name="Ravel J."/>
            <person name="Rabinowicz P.D."/>
        </authorList>
    </citation>
    <scope>NUCLEOTIDE SEQUENCE [LARGE SCALE GENOMIC DNA]</scope>
    <source>
        <strain evidence="6">cv. Hale</strain>
    </source>
</reference>
<dbReference type="eggNOG" id="ENOG502T0XF">
    <property type="taxonomic scope" value="Eukaryota"/>
</dbReference>
<dbReference type="Pfam" id="PF03466">
    <property type="entry name" value="LysR_substrate"/>
    <property type="match status" value="1"/>
</dbReference>
<sequence length="259" mass="29003">MSPTPEAVRLARSFRKAFSEIESAIEVSKGFDPATARRNFHLRLSDYVGVLLLPQLCIHLRAVAPGISLSVQSFDGRQPSDRVEYEGVEIRLSVSRGRSVLSASRRLLDDQWMVLMRKDHPAAASPLTLEKYLEQGHLKVTGVGSSIVDELLAERGLARRVMFQVPTWLGMVPVIESTDLVAAMPAHWMHSVLSGSNCVARPMPLPELALSIDAVWHPRNDHDAGHKWFRELIHQIFQEAYSKSLLQQRLDRAGTRNNA</sequence>
<dbReference type="InterPro" id="IPR037402">
    <property type="entry name" value="YidZ_PBP2"/>
</dbReference>
<feature type="domain" description="LysR substrate-binding" evidence="4">
    <location>
        <begin position="38"/>
        <end position="235"/>
    </location>
</feature>
<keyword evidence="3" id="KW-0804">Transcription</keyword>
<gene>
    <name evidence="5" type="ORF">RCOM_1997640</name>
</gene>
<keyword evidence="1" id="KW-0805">Transcription regulation</keyword>
<dbReference type="AlphaFoldDB" id="B9TI42"/>
<dbReference type="CDD" id="cd08417">
    <property type="entry name" value="PBP2_Nitroaromatics_like"/>
    <property type="match status" value="1"/>
</dbReference>
<dbReference type="GO" id="GO:0003677">
    <property type="term" value="F:DNA binding"/>
    <property type="evidence" value="ECO:0007669"/>
    <property type="project" value="UniProtKB-KW"/>
</dbReference>
<evidence type="ECO:0000256" key="2">
    <source>
        <dbReference type="ARBA" id="ARBA00023125"/>
    </source>
</evidence>
<evidence type="ECO:0000259" key="4">
    <source>
        <dbReference type="Pfam" id="PF03466"/>
    </source>
</evidence>
<name>B9TI42_RICCO</name>
<dbReference type="EMBL" id="EQ982162">
    <property type="protein sequence ID" value="EEF24472.1"/>
    <property type="molecule type" value="Genomic_DNA"/>
</dbReference>
<dbReference type="Proteomes" id="UP000008311">
    <property type="component" value="Unassembled WGS sequence"/>
</dbReference>
<keyword evidence="2" id="KW-0238">DNA-binding</keyword>
<protein>
    <submittedName>
        <fullName evidence="5">HTH-type transcriptional activator nahR, putative</fullName>
    </submittedName>
</protein>
<dbReference type="PANTHER" id="PTHR30118">
    <property type="entry name" value="HTH-TYPE TRANSCRIPTIONAL REGULATOR LEUO-RELATED"/>
    <property type="match status" value="1"/>
</dbReference>
<proteinExistence type="predicted"/>